<feature type="transmembrane region" description="Helical" evidence="8">
    <location>
        <begin position="203"/>
        <end position="233"/>
    </location>
</feature>
<organism evidence="10 11">
    <name type="scientific">Salipiger thiooxidans</name>
    <dbReference type="NCBI Taxonomy" id="282683"/>
    <lineage>
        <taxon>Bacteria</taxon>
        <taxon>Pseudomonadati</taxon>
        <taxon>Pseudomonadota</taxon>
        <taxon>Alphaproteobacteria</taxon>
        <taxon>Rhodobacterales</taxon>
        <taxon>Roseobacteraceae</taxon>
        <taxon>Salipiger</taxon>
    </lineage>
</organism>
<dbReference type="PANTHER" id="PTHR42929">
    <property type="entry name" value="INNER MEMBRANE ABC TRANSPORTER PERMEASE PROTEIN YDCU-RELATED-RELATED"/>
    <property type="match status" value="1"/>
</dbReference>
<dbReference type="PANTHER" id="PTHR42929:SF1">
    <property type="entry name" value="INNER MEMBRANE ABC TRANSPORTER PERMEASE PROTEIN YDCU-RELATED"/>
    <property type="match status" value="1"/>
</dbReference>
<evidence type="ECO:0000256" key="6">
    <source>
        <dbReference type="ARBA" id="ARBA00022989"/>
    </source>
</evidence>
<name>A0A1G7MYJ3_9RHOB</name>
<dbReference type="OrthoDB" id="9807047at2"/>
<feature type="transmembrane region" description="Helical" evidence="8">
    <location>
        <begin position="261"/>
        <end position="282"/>
    </location>
</feature>
<gene>
    <name evidence="10" type="ORF">SAMN04488105_1446</name>
</gene>
<accession>A0A1G7MYJ3</accession>
<dbReference type="Proteomes" id="UP000198994">
    <property type="component" value="Unassembled WGS sequence"/>
</dbReference>
<feature type="transmembrane region" description="Helical" evidence="8">
    <location>
        <begin position="161"/>
        <end position="182"/>
    </location>
</feature>
<evidence type="ECO:0000256" key="1">
    <source>
        <dbReference type="ARBA" id="ARBA00004651"/>
    </source>
</evidence>
<sequence>MERLRHYTGVLPATFMIVVFMLAPLTIIFVYSFLTPGDYGGVKFEFSTEAYTQLLFQKNLFDEVEFDTSYLTIAFRSIWVATVAVVGSLALGFPAAYYIAQQPESRRNTLLLLITIPFWTNLLIRTYCWILVLRDTGLINNLLIGLGVTDEPIKMLYTEGAIALGLVYTYVPFMVLPIYAALERLDKRLIEASRDLYANRWTTLRHVTLPLASPGIVAGSILVFIPALGAFIAPDLLGGGKKLMLGSLVQLQFSAARDWPFGSALTMVIMSAVLICLLLFAVNQRRNEGGFQH</sequence>
<dbReference type="InterPro" id="IPR000515">
    <property type="entry name" value="MetI-like"/>
</dbReference>
<evidence type="ECO:0000256" key="8">
    <source>
        <dbReference type="RuleBase" id="RU363032"/>
    </source>
</evidence>
<keyword evidence="3 8" id="KW-0813">Transport</keyword>
<keyword evidence="11" id="KW-1185">Reference proteome</keyword>
<dbReference type="RefSeq" id="WP_089964228.1">
    <property type="nucleotide sequence ID" value="NZ_FNAV01000044.1"/>
</dbReference>
<comment type="similarity">
    <text evidence="2">Belongs to the binding-protein-dependent transport system permease family. CysTW subfamily.</text>
</comment>
<dbReference type="PROSITE" id="PS50928">
    <property type="entry name" value="ABC_TM1"/>
    <property type="match status" value="1"/>
</dbReference>
<dbReference type="Pfam" id="PF00528">
    <property type="entry name" value="BPD_transp_1"/>
    <property type="match status" value="1"/>
</dbReference>
<evidence type="ECO:0000256" key="2">
    <source>
        <dbReference type="ARBA" id="ARBA00007069"/>
    </source>
</evidence>
<dbReference type="STRING" id="282683.SAMN04488105_1446"/>
<evidence type="ECO:0000256" key="5">
    <source>
        <dbReference type="ARBA" id="ARBA00022692"/>
    </source>
</evidence>
<dbReference type="EMBL" id="FNAV01000044">
    <property type="protein sequence ID" value="SDF66189.1"/>
    <property type="molecule type" value="Genomic_DNA"/>
</dbReference>
<protein>
    <submittedName>
        <fullName evidence="10">Spermidine/putrescine transport system permease protein</fullName>
    </submittedName>
</protein>
<comment type="subcellular location">
    <subcellularLocation>
        <location evidence="1 8">Cell membrane</location>
        <topology evidence="1 8">Multi-pass membrane protein</topology>
    </subcellularLocation>
</comment>
<feature type="transmembrane region" description="Helical" evidence="8">
    <location>
        <begin position="12"/>
        <end position="34"/>
    </location>
</feature>
<feature type="transmembrane region" description="Helical" evidence="8">
    <location>
        <begin position="110"/>
        <end position="132"/>
    </location>
</feature>
<dbReference type="GO" id="GO:0055085">
    <property type="term" value="P:transmembrane transport"/>
    <property type="evidence" value="ECO:0007669"/>
    <property type="project" value="InterPro"/>
</dbReference>
<keyword evidence="6 8" id="KW-1133">Transmembrane helix</keyword>
<evidence type="ECO:0000256" key="4">
    <source>
        <dbReference type="ARBA" id="ARBA00022475"/>
    </source>
</evidence>
<feature type="domain" description="ABC transmembrane type-1" evidence="9">
    <location>
        <begin position="74"/>
        <end position="280"/>
    </location>
</feature>
<dbReference type="InterPro" id="IPR035906">
    <property type="entry name" value="MetI-like_sf"/>
</dbReference>
<reference evidence="11" key="1">
    <citation type="submission" date="2016-10" db="EMBL/GenBank/DDBJ databases">
        <authorList>
            <person name="Varghese N."/>
            <person name="Submissions S."/>
        </authorList>
    </citation>
    <scope>NUCLEOTIDE SEQUENCE [LARGE SCALE GENOMIC DNA]</scope>
    <source>
        <strain evidence="11">DSM 10146</strain>
    </source>
</reference>
<dbReference type="AlphaFoldDB" id="A0A1G7MYJ3"/>
<dbReference type="Gene3D" id="1.10.3720.10">
    <property type="entry name" value="MetI-like"/>
    <property type="match status" value="1"/>
</dbReference>
<evidence type="ECO:0000256" key="3">
    <source>
        <dbReference type="ARBA" id="ARBA00022448"/>
    </source>
</evidence>
<dbReference type="GO" id="GO:0005886">
    <property type="term" value="C:plasma membrane"/>
    <property type="evidence" value="ECO:0007669"/>
    <property type="project" value="UniProtKB-SubCell"/>
</dbReference>
<keyword evidence="7 8" id="KW-0472">Membrane</keyword>
<dbReference type="SUPFAM" id="SSF161098">
    <property type="entry name" value="MetI-like"/>
    <property type="match status" value="1"/>
</dbReference>
<proteinExistence type="inferred from homology"/>
<keyword evidence="4" id="KW-1003">Cell membrane</keyword>
<dbReference type="CDD" id="cd06261">
    <property type="entry name" value="TM_PBP2"/>
    <property type="match status" value="1"/>
</dbReference>
<evidence type="ECO:0000256" key="7">
    <source>
        <dbReference type="ARBA" id="ARBA00023136"/>
    </source>
</evidence>
<evidence type="ECO:0000313" key="11">
    <source>
        <dbReference type="Proteomes" id="UP000198994"/>
    </source>
</evidence>
<keyword evidence="5 8" id="KW-0812">Transmembrane</keyword>
<evidence type="ECO:0000313" key="10">
    <source>
        <dbReference type="EMBL" id="SDF66189.1"/>
    </source>
</evidence>
<evidence type="ECO:0000259" key="9">
    <source>
        <dbReference type="PROSITE" id="PS50928"/>
    </source>
</evidence>
<feature type="transmembrane region" description="Helical" evidence="8">
    <location>
        <begin position="78"/>
        <end position="98"/>
    </location>
</feature>